<evidence type="ECO:0000313" key="1">
    <source>
        <dbReference type="EMBL" id="OTP76710.1"/>
    </source>
</evidence>
<dbReference type="Proteomes" id="UP000194546">
    <property type="component" value="Unassembled WGS sequence"/>
</dbReference>
<sequence>MIIRVSLASSMSASGAYRPLIDLERTALRPIIEAARTRQNWC</sequence>
<gene>
    <name evidence="1" type="ORF">PAMC26510_09925</name>
</gene>
<reference evidence="1 2" key="1">
    <citation type="submission" date="2017-03" db="EMBL/GenBank/DDBJ databases">
        <title>Genome analysis of strain PAMC 26510.</title>
        <authorList>
            <person name="Oh H.-M."/>
            <person name="Yang J.-A."/>
        </authorList>
    </citation>
    <scope>NUCLEOTIDE SEQUENCE [LARGE SCALE GENOMIC DNA]</scope>
    <source>
        <strain evidence="1 2">PAMC 26510</strain>
    </source>
</reference>
<accession>A0A242MZ61</accession>
<evidence type="ECO:0000313" key="2">
    <source>
        <dbReference type="Proteomes" id="UP000194546"/>
    </source>
</evidence>
<dbReference type="EMBL" id="NBTY01000055">
    <property type="protein sequence ID" value="OTP76710.1"/>
    <property type="molecule type" value="Genomic_DNA"/>
</dbReference>
<comment type="caution">
    <text evidence="1">The sequence shown here is derived from an EMBL/GenBank/DDBJ whole genome shotgun (WGS) entry which is preliminary data.</text>
</comment>
<organism evidence="1 2">
    <name type="scientific">Caballeronia sordidicola</name>
    <name type="common">Burkholderia sordidicola</name>
    <dbReference type="NCBI Taxonomy" id="196367"/>
    <lineage>
        <taxon>Bacteria</taxon>
        <taxon>Pseudomonadati</taxon>
        <taxon>Pseudomonadota</taxon>
        <taxon>Betaproteobacteria</taxon>
        <taxon>Burkholderiales</taxon>
        <taxon>Burkholderiaceae</taxon>
        <taxon>Caballeronia</taxon>
    </lineage>
</organism>
<dbReference type="AlphaFoldDB" id="A0A242MZ61"/>
<protein>
    <submittedName>
        <fullName evidence="1">Uncharacterized protein</fullName>
    </submittedName>
</protein>
<name>A0A242MZ61_CABSO</name>
<proteinExistence type="predicted"/>